<dbReference type="EMBL" id="JBDIVE010000009">
    <property type="protein sequence ID" value="MEN3069928.1"/>
    <property type="molecule type" value="Genomic_DNA"/>
</dbReference>
<organism evidence="2 3">
    <name type="scientific">Uliginosibacterium sediminicola</name>
    <dbReference type="NCBI Taxonomy" id="2024550"/>
    <lineage>
        <taxon>Bacteria</taxon>
        <taxon>Pseudomonadati</taxon>
        <taxon>Pseudomonadota</taxon>
        <taxon>Betaproteobacteria</taxon>
        <taxon>Rhodocyclales</taxon>
        <taxon>Zoogloeaceae</taxon>
        <taxon>Uliginosibacterium</taxon>
    </lineage>
</organism>
<sequence>MSDFEHTQTEPGHLALAGDMNIFAAHAMKDVLLDNLNATDILKLDLSGVTEIDTTGIQLLLLLQKEAERRDKQVHVLALSPAVQQVVSLLKLEASLGHVSIVWS</sequence>
<accession>A0ABU9Z207</accession>
<proteinExistence type="predicted"/>
<evidence type="ECO:0000313" key="3">
    <source>
        <dbReference type="Proteomes" id="UP001410394"/>
    </source>
</evidence>
<keyword evidence="3" id="KW-1185">Reference proteome</keyword>
<dbReference type="Proteomes" id="UP001410394">
    <property type="component" value="Unassembled WGS sequence"/>
</dbReference>
<protein>
    <submittedName>
        <fullName evidence="2">STAS domain-containing protein</fullName>
    </submittedName>
</protein>
<name>A0ABU9Z207_9RHOO</name>
<dbReference type="RefSeq" id="WP_345920702.1">
    <property type="nucleotide sequence ID" value="NZ_JBDIVE010000009.1"/>
</dbReference>
<comment type="caution">
    <text evidence="2">The sequence shown here is derived from an EMBL/GenBank/DDBJ whole genome shotgun (WGS) entry which is preliminary data.</text>
</comment>
<dbReference type="PANTHER" id="PTHR35849">
    <property type="entry name" value="BLR2341 PROTEIN"/>
    <property type="match status" value="1"/>
</dbReference>
<evidence type="ECO:0000313" key="2">
    <source>
        <dbReference type="EMBL" id="MEN3069928.1"/>
    </source>
</evidence>
<dbReference type="SUPFAM" id="SSF52091">
    <property type="entry name" value="SpoIIaa-like"/>
    <property type="match status" value="1"/>
</dbReference>
<dbReference type="Gene3D" id="3.30.750.24">
    <property type="entry name" value="STAS domain"/>
    <property type="match status" value="1"/>
</dbReference>
<reference evidence="2 3" key="1">
    <citation type="journal article" date="2018" name="Int. J. Syst. Evol. Microbiol.">
        <title>Uliginosibacterium sediminicola sp. nov., isolated from freshwater sediment.</title>
        <authorList>
            <person name="Hwang W.M."/>
            <person name="Kim S.M."/>
            <person name="Kang K."/>
            <person name="Ahn T.Y."/>
        </authorList>
    </citation>
    <scope>NUCLEOTIDE SEQUENCE [LARGE SCALE GENOMIC DNA]</scope>
    <source>
        <strain evidence="2 3">M1-21</strain>
    </source>
</reference>
<feature type="domain" description="STAS" evidence="1">
    <location>
        <begin position="14"/>
        <end position="104"/>
    </location>
</feature>
<dbReference type="PROSITE" id="PS50801">
    <property type="entry name" value="STAS"/>
    <property type="match status" value="1"/>
</dbReference>
<dbReference type="CDD" id="cd07043">
    <property type="entry name" value="STAS_anti-anti-sigma_factors"/>
    <property type="match status" value="1"/>
</dbReference>
<dbReference type="PANTHER" id="PTHR35849:SF2">
    <property type="entry name" value="BLR2341 PROTEIN"/>
    <property type="match status" value="1"/>
</dbReference>
<dbReference type="InterPro" id="IPR036513">
    <property type="entry name" value="STAS_dom_sf"/>
</dbReference>
<gene>
    <name evidence="2" type="ORF">ABDB84_15710</name>
</gene>
<dbReference type="InterPro" id="IPR052746">
    <property type="entry name" value="MlaB_ABC_Transporter"/>
</dbReference>
<evidence type="ECO:0000259" key="1">
    <source>
        <dbReference type="PROSITE" id="PS50801"/>
    </source>
</evidence>
<dbReference type="InterPro" id="IPR002645">
    <property type="entry name" value="STAS_dom"/>
</dbReference>
<dbReference type="InterPro" id="IPR058548">
    <property type="entry name" value="MlaB-like_STAS"/>
</dbReference>
<dbReference type="Pfam" id="PF13466">
    <property type="entry name" value="STAS_2"/>
    <property type="match status" value="1"/>
</dbReference>